<keyword evidence="4" id="KW-1185">Reference proteome</keyword>
<evidence type="ECO:0000256" key="2">
    <source>
        <dbReference type="SAM" id="Phobius"/>
    </source>
</evidence>
<protein>
    <submittedName>
        <fullName evidence="3">Uncharacterized protein</fullName>
    </submittedName>
</protein>
<gene>
    <name evidence="3" type="ORF">PG999_014732</name>
</gene>
<proteinExistence type="predicted"/>
<feature type="transmembrane region" description="Helical" evidence="2">
    <location>
        <begin position="1195"/>
        <end position="1217"/>
    </location>
</feature>
<feature type="transmembrane region" description="Helical" evidence="2">
    <location>
        <begin position="976"/>
        <end position="997"/>
    </location>
</feature>
<evidence type="ECO:0000313" key="4">
    <source>
        <dbReference type="Proteomes" id="UP001392437"/>
    </source>
</evidence>
<evidence type="ECO:0000313" key="3">
    <source>
        <dbReference type="EMBL" id="KAK8092533.1"/>
    </source>
</evidence>
<keyword evidence="2" id="KW-1133">Transmembrane helix</keyword>
<comment type="caution">
    <text evidence="3">The sequence shown here is derived from an EMBL/GenBank/DDBJ whole genome shotgun (WGS) entry which is preliminary data.</text>
</comment>
<dbReference type="EMBL" id="JAQQWP010000013">
    <property type="protein sequence ID" value="KAK8092533.1"/>
    <property type="molecule type" value="Genomic_DNA"/>
</dbReference>
<reference evidence="3 4" key="1">
    <citation type="submission" date="2023-01" db="EMBL/GenBank/DDBJ databases">
        <title>Analysis of 21 Apiospora genomes using comparative genomics revels a genus with tremendous synthesis potential of carbohydrate active enzymes and secondary metabolites.</title>
        <authorList>
            <person name="Sorensen T."/>
        </authorList>
    </citation>
    <scope>NUCLEOTIDE SEQUENCE [LARGE SCALE GENOMIC DNA]</scope>
    <source>
        <strain evidence="3 4">CBS 117206</strain>
    </source>
</reference>
<feature type="compositionally biased region" description="Basic and acidic residues" evidence="1">
    <location>
        <begin position="1087"/>
        <end position="1121"/>
    </location>
</feature>
<evidence type="ECO:0000256" key="1">
    <source>
        <dbReference type="SAM" id="MobiDB-lite"/>
    </source>
</evidence>
<feature type="region of interest" description="Disordered" evidence="1">
    <location>
        <begin position="1087"/>
        <end position="1125"/>
    </location>
</feature>
<dbReference type="Proteomes" id="UP001392437">
    <property type="component" value="Unassembled WGS sequence"/>
</dbReference>
<sequence>MEFRDKNLLDMGNLWPGYDDDPGRPVLAEYAIPETFDYLAQTAVARAMKELNSQLQAKVDMAISDEVYNNQMAKVAYLCFVEHINATLRDRPIEVYDPKILSARKVTELRDLRMLTWKFDAGFGHNVVGDELKPLLTQVPFIEKIIEEYAAHEDSLRSMSILFLADFMMGDPYTAEKRNGFFFQSSFEIFEQWSRAFWERKGKGNATETNKIVSFCGKVATGVHLPSNGSPIPSTYDVTIEVYQEITRRDQGHDAYIDEVRQAIKDLVKDDLDTWKPIYQGLSSAWSTSSYPLWKDAFKKGMGQDDEAVIKQWVINGYIWEDELPGGSKKMLRRSFAQNGAYIAAGNLVTLADGSYQKVEVLKVNDVLMTSAEGDTKPVKVSRDMHPMELTAELMGFSEWDLYHPQTIHRALLDNRWPQGSRVHGPKSGHILYRHKEDVAKQSEYDLVEVKSIERTDPTKWMVFALGLENGVRSHHVNRYLASVNDPEICLEDVSALLSKFSAADQMRILSSAKELNPMLNTFDTQTIWERLQIPMLEAKAQTMTPWKSSTYSAPFSKPGAYAHILRNNSIMRLTKSYQLVPVENASRLPTTSLPGMKLLDGNLLLDDELQSRVAVNEDHRTVSWTRRLSGQEIYEHGRVEFFAGDEIGAGSILYSAEMQPNSLDQGDIAQFSVSSNQSSSVSGLSSKWEMKLGKKEWKKGEKRDGPEDPVNLVTIFTGSHVIPEEVNIFAPTVPVLDQILVALNKDRKSSGKQDLVSLYSSWIGQVAEKDEYGDPSVVERRFVKLNESSLLLFLSDQGPGSTSPFNLTFKKNLGIDATLPVLFQSMYFDPSFEGDEVSGGLFVHDPTMRENKGSRYFIQGKWQDQAFGDKADYRLRVSKHFARIVTPGTNISNSEGLQPAGVTALLASVSQKKVSQCLTLMSAFTVELAKLLVVTGSGLAKAFGGSKLFQLAGKVVEKVGGVVSKIPMETKLARGLGALCVVGFFVGQVLPLVSIIKGWDKLTPAQRAVGILESMRAVLDATDKAYQEFRAWRNPDTAEAVRAKESAVLDESLSREITHSVGEGLFEVGEKLNPEGGVKATMADKLKEGGLPSDNERPPGDSEIWSEEKTSTPEKLRPNEQEATSKLSATSKCIRSLNIILGFAVAAAMTYSLVTEWDKLTDVGKVINTLAVIVDVLDLVVASGLIVSATLSVAIPILGAVLALVGIGLRIAMAFVDMYATVPPPDPVGKFIDQVVGPLTRNWQKPPEPQLSYAYSKRGGSKEAGTVTISGENKTSETVAVLYSQMSVYAGQGDKCLFSDESFHLSTDKEAKGGGTVSIAPVDLIRPTLAPTLMQEQKPGTYWVHNLSLKGKPDEKTNPMGSIFLKKGKKFSAAWTGKLKSKSKVDIIEVFTNGDKAHKVLEIEF</sequence>
<keyword evidence="2" id="KW-0472">Membrane</keyword>
<organism evidence="3 4">
    <name type="scientific">Apiospora kogelbergensis</name>
    <dbReference type="NCBI Taxonomy" id="1337665"/>
    <lineage>
        <taxon>Eukaryota</taxon>
        <taxon>Fungi</taxon>
        <taxon>Dikarya</taxon>
        <taxon>Ascomycota</taxon>
        <taxon>Pezizomycotina</taxon>
        <taxon>Sordariomycetes</taxon>
        <taxon>Xylariomycetidae</taxon>
        <taxon>Amphisphaeriales</taxon>
        <taxon>Apiosporaceae</taxon>
        <taxon>Apiospora</taxon>
    </lineage>
</organism>
<feature type="transmembrane region" description="Helical" evidence="2">
    <location>
        <begin position="1137"/>
        <end position="1155"/>
    </location>
</feature>
<accession>A0AAW0Q2R1</accession>
<name>A0AAW0Q2R1_9PEZI</name>
<keyword evidence="2" id="KW-0812">Transmembrane</keyword>